<protein>
    <recommendedName>
        <fullName evidence="14">Probable dual-specificity RNA methyltransferase RlmN</fullName>
        <ecNumber evidence="14">2.1.1.192</ecNumber>
    </recommendedName>
    <alternativeName>
        <fullName evidence="14">23S rRNA (adenine(2503)-C(2))-methyltransferase</fullName>
    </alternativeName>
    <alternativeName>
        <fullName evidence="14">23S rRNA m2A2503 methyltransferase</fullName>
    </alternativeName>
    <alternativeName>
        <fullName evidence="14">Ribosomal RNA large subunit methyltransferase N</fullName>
    </alternativeName>
    <alternativeName>
        <fullName evidence="14">tRNA (adenine(37)-C(2))-methyltransferase</fullName>
    </alternativeName>
    <alternativeName>
        <fullName evidence="14">tRNA m2A37 methyltransferase</fullName>
    </alternativeName>
</protein>
<keyword evidence="6 14" id="KW-0489">Methyltransferase</keyword>
<feature type="binding site" evidence="14">
    <location>
        <position position="122"/>
    </location>
    <ligand>
        <name>[4Fe-4S] cluster</name>
        <dbReference type="ChEBI" id="CHEBI:49883"/>
        <note>4Fe-4S-S-AdoMet</note>
    </ligand>
</feature>
<dbReference type="EMBL" id="JBCLPP010000032">
    <property type="protein sequence ID" value="MEY8246075.1"/>
    <property type="molecule type" value="Genomic_DNA"/>
</dbReference>
<dbReference type="EC" id="2.1.1.192" evidence="14"/>
<dbReference type="InterPro" id="IPR007197">
    <property type="entry name" value="rSAM"/>
</dbReference>
<dbReference type="PANTHER" id="PTHR30544">
    <property type="entry name" value="23S RRNA METHYLTRANSFERASE"/>
    <property type="match status" value="1"/>
</dbReference>
<evidence type="ECO:0000313" key="16">
    <source>
        <dbReference type="EMBL" id="MEY8246075.1"/>
    </source>
</evidence>
<dbReference type="SFLD" id="SFLDG01062">
    <property type="entry name" value="methyltransferase_(Class_A)"/>
    <property type="match status" value="1"/>
</dbReference>
<evidence type="ECO:0000256" key="6">
    <source>
        <dbReference type="ARBA" id="ARBA00022603"/>
    </source>
</evidence>
<dbReference type="SFLD" id="SFLDF00275">
    <property type="entry name" value="adenosine_C2_methyltransferase"/>
    <property type="match status" value="1"/>
</dbReference>
<comment type="caution">
    <text evidence="14">Lacks conserved residue(s) required for the propagation of feature annotation.</text>
</comment>
<feature type="domain" description="Radical SAM core" evidence="15">
    <location>
        <begin position="101"/>
        <end position="322"/>
    </location>
</feature>
<dbReference type="GO" id="GO:0008168">
    <property type="term" value="F:methyltransferase activity"/>
    <property type="evidence" value="ECO:0007669"/>
    <property type="project" value="UniProtKB-KW"/>
</dbReference>
<dbReference type="HAMAP" id="MF_01849">
    <property type="entry name" value="RNA_methyltr_RlmN"/>
    <property type="match status" value="1"/>
</dbReference>
<dbReference type="PANTHER" id="PTHR30544:SF5">
    <property type="entry name" value="RADICAL SAM CORE DOMAIN-CONTAINING PROTEIN"/>
    <property type="match status" value="1"/>
</dbReference>
<comment type="function">
    <text evidence="14">Specifically methylates position 2 of adenine 2503 in 23S rRNA and position 2 of adenine 37 in tRNAs.</text>
</comment>
<feature type="active site" description="S-methylcysteine intermediate" evidence="14">
    <location>
        <position position="333"/>
    </location>
</feature>
<comment type="cofactor">
    <cofactor evidence="14">
        <name>[4Fe-4S] cluster</name>
        <dbReference type="ChEBI" id="CHEBI:49883"/>
    </cofactor>
    <text evidence="14">Binds 1 [4Fe-4S] cluster. The cluster is coordinated with 3 cysteines and an exchangeable S-adenosyl-L-methionine.</text>
</comment>
<dbReference type="Gene3D" id="3.20.20.70">
    <property type="entry name" value="Aldolase class I"/>
    <property type="match status" value="1"/>
</dbReference>
<comment type="catalytic activity">
    <reaction evidence="14">
        <text>adenosine(2503) in 23S rRNA + 2 reduced [2Fe-2S]-[ferredoxin] + 2 S-adenosyl-L-methionine = 2-methyladenosine(2503) in 23S rRNA + 5'-deoxyadenosine + L-methionine + 2 oxidized [2Fe-2S]-[ferredoxin] + S-adenosyl-L-homocysteine</text>
        <dbReference type="Rhea" id="RHEA:42916"/>
        <dbReference type="Rhea" id="RHEA-COMP:10000"/>
        <dbReference type="Rhea" id="RHEA-COMP:10001"/>
        <dbReference type="Rhea" id="RHEA-COMP:10152"/>
        <dbReference type="Rhea" id="RHEA-COMP:10282"/>
        <dbReference type="ChEBI" id="CHEBI:17319"/>
        <dbReference type="ChEBI" id="CHEBI:33737"/>
        <dbReference type="ChEBI" id="CHEBI:33738"/>
        <dbReference type="ChEBI" id="CHEBI:57844"/>
        <dbReference type="ChEBI" id="CHEBI:57856"/>
        <dbReference type="ChEBI" id="CHEBI:59789"/>
        <dbReference type="ChEBI" id="CHEBI:74411"/>
        <dbReference type="ChEBI" id="CHEBI:74497"/>
        <dbReference type="EC" id="2.1.1.192"/>
    </reaction>
</comment>
<comment type="similarity">
    <text evidence="2 14">Belongs to the radical SAM superfamily. RlmN family.</text>
</comment>
<dbReference type="InterPro" id="IPR027492">
    <property type="entry name" value="RNA_MTrfase_RlmN"/>
</dbReference>
<keyword evidence="4 14" id="KW-0963">Cytoplasm</keyword>
<dbReference type="Proteomes" id="UP001565200">
    <property type="component" value="Unassembled WGS sequence"/>
</dbReference>
<evidence type="ECO:0000256" key="8">
    <source>
        <dbReference type="ARBA" id="ARBA00022691"/>
    </source>
</evidence>
<comment type="subcellular location">
    <subcellularLocation>
        <location evidence="1 14">Cytoplasm</location>
    </subcellularLocation>
</comment>
<comment type="miscellaneous">
    <text evidence="14">Reaction proceeds by a ping-pong mechanism involving intermediate methylation of a conserved cysteine residue.</text>
</comment>
<feature type="binding site" evidence="14">
    <location>
        <position position="119"/>
    </location>
    <ligand>
        <name>[4Fe-4S] cluster</name>
        <dbReference type="ChEBI" id="CHEBI:49883"/>
        <note>4Fe-4S-S-AdoMet</note>
    </ligand>
</feature>
<evidence type="ECO:0000256" key="3">
    <source>
        <dbReference type="ARBA" id="ARBA00022485"/>
    </source>
</evidence>
<dbReference type="NCBIfam" id="TIGR00048">
    <property type="entry name" value="rRNA_mod_RlmN"/>
    <property type="match status" value="1"/>
</dbReference>
<evidence type="ECO:0000256" key="1">
    <source>
        <dbReference type="ARBA" id="ARBA00004496"/>
    </source>
</evidence>
<evidence type="ECO:0000256" key="7">
    <source>
        <dbReference type="ARBA" id="ARBA00022679"/>
    </source>
</evidence>
<evidence type="ECO:0000259" key="15">
    <source>
        <dbReference type="PROSITE" id="PS51918"/>
    </source>
</evidence>
<reference evidence="16 17" key="1">
    <citation type="submission" date="2024-03" db="EMBL/GenBank/DDBJ databases">
        <title>Mouse gut bacterial collection (mGBC) of GemPharmatech.</title>
        <authorList>
            <person name="He Y."/>
            <person name="Dong L."/>
            <person name="Wu D."/>
            <person name="Gao X."/>
            <person name="Lin Z."/>
        </authorList>
    </citation>
    <scope>NUCLEOTIDE SEQUENCE [LARGE SCALE GENOMIC DNA]</scope>
    <source>
        <strain evidence="16 17">54-13</strain>
    </source>
</reference>
<evidence type="ECO:0000313" key="17">
    <source>
        <dbReference type="Proteomes" id="UP001565200"/>
    </source>
</evidence>
<keyword evidence="7 14" id="KW-0808">Transferase</keyword>
<feature type="binding site" evidence="14">
    <location>
        <begin position="160"/>
        <end position="161"/>
    </location>
    <ligand>
        <name>S-adenosyl-L-methionine</name>
        <dbReference type="ChEBI" id="CHEBI:59789"/>
    </ligand>
</feature>
<name>A0ABV4CXE0_9BACT</name>
<dbReference type="InterPro" id="IPR058240">
    <property type="entry name" value="rSAM_sf"/>
</dbReference>
<feature type="active site" description="Proton acceptor" evidence="14">
    <location>
        <position position="95"/>
    </location>
</feature>
<evidence type="ECO:0000256" key="10">
    <source>
        <dbReference type="ARBA" id="ARBA00022723"/>
    </source>
</evidence>
<keyword evidence="9 14" id="KW-0819">tRNA processing</keyword>
<evidence type="ECO:0000256" key="9">
    <source>
        <dbReference type="ARBA" id="ARBA00022694"/>
    </source>
</evidence>
<comment type="caution">
    <text evidence="16">The sequence shown here is derived from an EMBL/GenBank/DDBJ whole genome shotgun (WGS) entry which is preliminary data.</text>
</comment>
<gene>
    <name evidence="14 16" type="primary">rlmN</name>
    <name evidence="16" type="ORF">AAK873_10675</name>
</gene>
<keyword evidence="13 14" id="KW-1015">Disulfide bond</keyword>
<keyword evidence="5 14" id="KW-0698">rRNA processing</keyword>
<dbReference type="SFLD" id="SFLDS00029">
    <property type="entry name" value="Radical_SAM"/>
    <property type="match status" value="1"/>
</dbReference>
<keyword evidence="8 14" id="KW-0949">S-adenosyl-L-methionine</keyword>
<evidence type="ECO:0000256" key="5">
    <source>
        <dbReference type="ARBA" id="ARBA00022552"/>
    </source>
</evidence>
<evidence type="ECO:0000256" key="4">
    <source>
        <dbReference type="ARBA" id="ARBA00022490"/>
    </source>
</evidence>
<comment type="catalytic activity">
    <reaction evidence="14">
        <text>adenosine(37) in tRNA + 2 reduced [2Fe-2S]-[ferredoxin] + 2 S-adenosyl-L-methionine = 2-methyladenosine(37) in tRNA + 5'-deoxyadenosine + L-methionine + 2 oxidized [2Fe-2S]-[ferredoxin] + S-adenosyl-L-homocysteine</text>
        <dbReference type="Rhea" id="RHEA:43332"/>
        <dbReference type="Rhea" id="RHEA-COMP:10000"/>
        <dbReference type="Rhea" id="RHEA-COMP:10001"/>
        <dbReference type="Rhea" id="RHEA-COMP:10162"/>
        <dbReference type="Rhea" id="RHEA-COMP:10485"/>
        <dbReference type="ChEBI" id="CHEBI:17319"/>
        <dbReference type="ChEBI" id="CHEBI:33737"/>
        <dbReference type="ChEBI" id="CHEBI:33738"/>
        <dbReference type="ChEBI" id="CHEBI:57844"/>
        <dbReference type="ChEBI" id="CHEBI:57856"/>
        <dbReference type="ChEBI" id="CHEBI:59789"/>
        <dbReference type="ChEBI" id="CHEBI:74411"/>
        <dbReference type="ChEBI" id="CHEBI:74497"/>
        <dbReference type="EC" id="2.1.1.192"/>
    </reaction>
</comment>
<dbReference type="PROSITE" id="PS51918">
    <property type="entry name" value="RADICAL_SAM"/>
    <property type="match status" value="1"/>
</dbReference>
<feature type="binding site" evidence="14">
    <location>
        <position position="290"/>
    </location>
    <ligand>
        <name>S-adenosyl-L-methionine</name>
        <dbReference type="ChEBI" id="CHEBI:59789"/>
    </ligand>
</feature>
<keyword evidence="11 14" id="KW-0408">Iron</keyword>
<organism evidence="16 17">
    <name type="scientific">Heminiphilus faecis</name>
    <dbReference type="NCBI Taxonomy" id="2601703"/>
    <lineage>
        <taxon>Bacteria</taxon>
        <taxon>Pseudomonadati</taxon>
        <taxon>Bacteroidota</taxon>
        <taxon>Bacteroidia</taxon>
        <taxon>Bacteroidales</taxon>
        <taxon>Muribaculaceae</taxon>
        <taxon>Heminiphilus</taxon>
    </lineage>
</organism>
<dbReference type="RefSeq" id="WP_369863651.1">
    <property type="nucleotide sequence ID" value="NZ_JBCLPP010000032.1"/>
</dbReference>
<dbReference type="GO" id="GO:0032259">
    <property type="term" value="P:methylation"/>
    <property type="evidence" value="ECO:0007669"/>
    <property type="project" value="UniProtKB-KW"/>
</dbReference>
<keyword evidence="3 14" id="KW-0004">4Fe-4S</keyword>
<feature type="binding site" evidence="14">
    <location>
        <begin position="214"/>
        <end position="216"/>
    </location>
    <ligand>
        <name>S-adenosyl-L-methionine</name>
        <dbReference type="ChEBI" id="CHEBI:59789"/>
    </ligand>
</feature>
<evidence type="ECO:0000256" key="14">
    <source>
        <dbReference type="HAMAP-Rule" id="MF_01849"/>
    </source>
</evidence>
<dbReference type="Gene3D" id="1.10.150.530">
    <property type="match status" value="1"/>
</dbReference>
<evidence type="ECO:0000256" key="13">
    <source>
        <dbReference type="ARBA" id="ARBA00023157"/>
    </source>
</evidence>
<dbReference type="PIRSF" id="PIRSF006004">
    <property type="entry name" value="CHP00048"/>
    <property type="match status" value="1"/>
</dbReference>
<keyword evidence="17" id="KW-1185">Reference proteome</keyword>
<dbReference type="Pfam" id="PF04055">
    <property type="entry name" value="Radical_SAM"/>
    <property type="match status" value="1"/>
</dbReference>
<feature type="binding site" evidence="14">
    <location>
        <position position="115"/>
    </location>
    <ligand>
        <name>[4Fe-4S] cluster</name>
        <dbReference type="ChEBI" id="CHEBI:49883"/>
        <note>4Fe-4S-S-AdoMet</note>
    </ligand>
</feature>
<dbReference type="InterPro" id="IPR048641">
    <property type="entry name" value="RlmN_N"/>
</dbReference>
<dbReference type="InterPro" id="IPR040072">
    <property type="entry name" value="Methyltransferase_A"/>
</dbReference>
<evidence type="ECO:0000256" key="11">
    <source>
        <dbReference type="ARBA" id="ARBA00023004"/>
    </source>
</evidence>
<feature type="binding site" evidence="14">
    <location>
        <position position="192"/>
    </location>
    <ligand>
        <name>S-adenosyl-L-methionine</name>
        <dbReference type="ChEBI" id="CHEBI:59789"/>
    </ligand>
</feature>
<evidence type="ECO:0000256" key="12">
    <source>
        <dbReference type="ARBA" id="ARBA00023014"/>
    </source>
</evidence>
<dbReference type="SUPFAM" id="SSF102114">
    <property type="entry name" value="Radical SAM enzymes"/>
    <property type="match status" value="1"/>
</dbReference>
<accession>A0ABV4CXE0</accession>
<dbReference type="Pfam" id="PF21016">
    <property type="entry name" value="RlmN_N"/>
    <property type="match status" value="1"/>
</dbReference>
<keyword evidence="10 14" id="KW-0479">Metal-binding</keyword>
<keyword evidence="12 14" id="KW-0411">Iron-sulfur</keyword>
<proteinExistence type="inferred from homology"/>
<sequence>MTDDAKISLTGMTIDRLQEVAAECGMPRFAARQMADWLYVKRIADVDDMTNLSKKARETLSRRYCVGRAAPKASARSVDGTVKYLFDGKGGRDVEAVYIPDRDRATLCVSSQAGCRMGCKFCMTGRQGFHGNLTAGDIINQVLSIPESESLTNIVFMGMGEPMDNLDAVLDAITVLTSPWGLAWSPKRITVSTIGKITELKRLLDETKVHVAISVHAPSAPLRESLMPVEKAYPLKSVLELLRHYDFSHQRRLSVEYIMWGGLNDTLRHAQSLARLLKGLDCRVNLIRFHAIPDSDLHTSDDSTMTAFRDRLNELGITATIRTSRGEDIAAACGMLAGKSKNDS</sequence>
<dbReference type="InterPro" id="IPR013785">
    <property type="entry name" value="Aldolase_TIM"/>
</dbReference>
<evidence type="ECO:0000256" key="2">
    <source>
        <dbReference type="ARBA" id="ARBA00007544"/>
    </source>
</evidence>
<dbReference type="InterPro" id="IPR004383">
    <property type="entry name" value="rRNA_lsu_MTrfase_RlmN/Cfr"/>
</dbReference>